<dbReference type="AlphaFoldDB" id="A0A4Y7Q6Q0"/>
<feature type="transmembrane region" description="Helical" evidence="2">
    <location>
        <begin position="51"/>
        <end position="74"/>
    </location>
</feature>
<evidence type="ECO:0000256" key="2">
    <source>
        <dbReference type="SAM" id="Phobius"/>
    </source>
</evidence>
<dbReference type="VEuPathDB" id="FungiDB:BD410DRAFT_787674"/>
<dbReference type="Pfam" id="PF20151">
    <property type="entry name" value="DUF6533"/>
    <property type="match status" value="1"/>
</dbReference>
<sequence length="361" mass="39662">MAVPQSTISAYNELIATNYVGVASYTFLIYDHILTFGDEVEYIWKGHKGPIIYLFFVNRYFFDLAFILNLNAYLNPAFTPDVCRRFVRFEGSCVLIGLGLAGLMMMFRVNALYGGQRIVLAMLGVLWLTMVGVFSWLLAGGQPVIHPAGIHGCSLIFSESLGSVATLSSALPLIFDSAVLMLTLRRTAGLFKSRMAGHIVRILVRDGILYYSVIFTCNLVLTIMIATAPPGNRNIMGQLTQLMTVTMMSRITIHLRVESQRKRDTAVFLDSVNTESRGPVRFRHSYTAASGQTVSAGVGTPILFNDNDKNVEERGVTSTTTVPSNLGRGDTGGWDSDRLRSGGHVSFAGEDAYEMGSTVHR</sequence>
<keyword evidence="2" id="KW-0812">Transmembrane</keyword>
<feature type="transmembrane region" description="Helical" evidence="2">
    <location>
        <begin position="119"/>
        <end position="139"/>
    </location>
</feature>
<feature type="region of interest" description="Disordered" evidence="1">
    <location>
        <begin position="312"/>
        <end position="341"/>
    </location>
</feature>
<feature type="transmembrane region" description="Helical" evidence="2">
    <location>
        <begin position="208"/>
        <end position="229"/>
    </location>
</feature>
<evidence type="ECO:0000313" key="4">
    <source>
        <dbReference type="EMBL" id="TDL23327.1"/>
    </source>
</evidence>
<evidence type="ECO:0000313" key="5">
    <source>
        <dbReference type="Proteomes" id="UP000294933"/>
    </source>
</evidence>
<dbReference type="InterPro" id="IPR045340">
    <property type="entry name" value="DUF6533"/>
</dbReference>
<evidence type="ECO:0000259" key="3">
    <source>
        <dbReference type="Pfam" id="PF20151"/>
    </source>
</evidence>
<evidence type="ECO:0000256" key="1">
    <source>
        <dbReference type="SAM" id="MobiDB-lite"/>
    </source>
</evidence>
<keyword evidence="2" id="KW-1133">Transmembrane helix</keyword>
<dbReference type="OrthoDB" id="3354157at2759"/>
<gene>
    <name evidence="4" type="ORF">BD410DRAFT_787674</name>
</gene>
<dbReference type="EMBL" id="ML170171">
    <property type="protein sequence ID" value="TDL23327.1"/>
    <property type="molecule type" value="Genomic_DNA"/>
</dbReference>
<name>A0A4Y7Q6Q0_9AGAM</name>
<keyword evidence="2" id="KW-0472">Membrane</keyword>
<reference evidence="4 5" key="1">
    <citation type="submission" date="2018-06" db="EMBL/GenBank/DDBJ databases">
        <title>A transcriptomic atlas of mushroom development highlights an independent origin of complex multicellularity.</title>
        <authorList>
            <consortium name="DOE Joint Genome Institute"/>
            <person name="Krizsan K."/>
            <person name="Almasi E."/>
            <person name="Merenyi Z."/>
            <person name="Sahu N."/>
            <person name="Viragh M."/>
            <person name="Koszo T."/>
            <person name="Mondo S."/>
            <person name="Kiss B."/>
            <person name="Balint B."/>
            <person name="Kues U."/>
            <person name="Barry K."/>
            <person name="Hegedus J.C."/>
            <person name="Henrissat B."/>
            <person name="Johnson J."/>
            <person name="Lipzen A."/>
            <person name="Ohm R."/>
            <person name="Nagy I."/>
            <person name="Pangilinan J."/>
            <person name="Yan J."/>
            <person name="Xiong Y."/>
            <person name="Grigoriev I.V."/>
            <person name="Hibbett D.S."/>
            <person name="Nagy L.G."/>
        </authorList>
    </citation>
    <scope>NUCLEOTIDE SEQUENCE [LARGE SCALE GENOMIC DNA]</scope>
    <source>
        <strain evidence="4 5">SZMC22713</strain>
    </source>
</reference>
<feature type="domain" description="DUF6533" evidence="3">
    <location>
        <begin position="19"/>
        <end position="61"/>
    </location>
</feature>
<feature type="transmembrane region" description="Helical" evidence="2">
    <location>
        <begin position="86"/>
        <end position="107"/>
    </location>
</feature>
<protein>
    <recommendedName>
        <fullName evidence="3">DUF6533 domain-containing protein</fullName>
    </recommendedName>
</protein>
<keyword evidence="5" id="KW-1185">Reference proteome</keyword>
<organism evidence="4 5">
    <name type="scientific">Rickenella mellea</name>
    <dbReference type="NCBI Taxonomy" id="50990"/>
    <lineage>
        <taxon>Eukaryota</taxon>
        <taxon>Fungi</taxon>
        <taxon>Dikarya</taxon>
        <taxon>Basidiomycota</taxon>
        <taxon>Agaricomycotina</taxon>
        <taxon>Agaricomycetes</taxon>
        <taxon>Hymenochaetales</taxon>
        <taxon>Rickenellaceae</taxon>
        <taxon>Rickenella</taxon>
    </lineage>
</organism>
<proteinExistence type="predicted"/>
<accession>A0A4Y7Q6Q0</accession>
<dbReference type="Proteomes" id="UP000294933">
    <property type="component" value="Unassembled WGS sequence"/>
</dbReference>